<organism evidence="3">
    <name type="scientific">Medioppia subpectinata</name>
    <dbReference type="NCBI Taxonomy" id="1979941"/>
    <lineage>
        <taxon>Eukaryota</taxon>
        <taxon>Metazoa</taxon>
        <taxon>Ecdysozoa</taxon>
        <taxon>Arthropoda</taxon>
        <taxon>Chelicerata</taxon>
        <taxon>Arachnida</taxon>
        <taxon>Acari</taxon>
        <taxon>Acariformes</taxon>
        <taxon>Sarcoptiformes</taxon>
        <taxon>Oribatida</taxon>
        <taxon>Brachypylina</taxon>
        <taxon>Oppioidea</taxon>
        <taxon>Oppiidae</taxon>
        <taxon>Medioppia</taxon>
    </lineage>
</organism>
<dbReference type="InterPro" id="IPR000219">
    <property type="entry name" value="DH_dom"/>
</dbReference>
<dbReference type="EMBL" id="CAJPIZ010009601">
    <property type="protein sequence ID" value="CAG2111949.1"/>
    <property type="molecule type" value="Genomic_DNA"/>
</dbReference>
<dbReference type="Proteomes" id="UP000759131">
    <property type="component" value="Unassembled WGS sequence"/>
</dbReference>
<protein>
    <recommendedName>
        <fullName evidence="2">DH domain-containing protein</fullName>
    </recommendedName>
</protein>
<dbReference type="GO" id="GO:0005737">
    <property type="term" value="C:cytoplasm"/>
    <property type="evidence" value="ECO:0007669"/>
    <property type="project" value="TreeGrafter"/>
</dbReference>
<evidence type="ECO:0000313" key="3">
    <source>
        <dbReference type="EMBL" id="CAD7631519.1"/>
    </source>
</evidence>
<evidence type="ECO:0000256" key="1">
    <source>
        <dbReference type="SAM" id="Coils"/>
    </source>
</evidence>
<feature type="non-terminal residue" evidence="3">
    <location>
        <position position="234"/>
    </location>
</feature>
<dbReference type="InterPro" id="IPR051092">
    <property type="entry name" value="FYVE_RhoGEF_PH"/>
</dbReference>
<sequence length="234" mass="25733">MHQVPRYIITLHELLAHTPHNHVERKSLENARIKLEELSRQMHDEVSETENIRNNLAIERIIVGGCDILLDVNNVFIRKGGVIQVLGTDKLKFQRSRIGSFRGEKEIIRQCYLFTNHMLLCTRTSGGKLTLLEGIGKIPLSEATLIEDPNEQFQFTVDDGGEAKEGSLSSASSHSSECGTGIQPASIGLASGGKDYGGLDFKIIIDSKTGPANTLHLVAPTMQEKAAWTSDISQ</sequence>
<dbReference type="EMBL" id="OC864176">
    <property type="protein sequence ID" value="CAD7631519.1"/>
    <property type="molecule type" value="Genomic_DNA"/>
</dbReference>
<evidence type="ECO:0000259" key="2">
    <source>
        <dbReference type="PROSITE" id="PS50010"/>
    </source>
</evidence>
<reference evidence="3" key="1">
    <citation type="submission" date="2020-11" db="EMBL/GenBank/DDBJ databases">
        <authorList>
            <person name="Tran Van P."/>
        </authorList>
    </citation>
    <scope>NUCLEOTIDE SEQUENCE</scope>
</reference>
<proteinExistence type="predicted"/>
<accession>A0A7R9Q3X1</accession>
<dbReference type="PANTHER" id="PTHR12673:SF263">
    <property type="entry name" value="PLECKSTRIN DOMAIN-CONTAINING PROTEIN"/>
    <property type="match status" value="1"/>
</dbReference>
<feature type="coiled-coil region" evidence="1">
    <location>
        <begin position="21"/>
        <end position="55"/>
    </location>
</feature>
<feature type="domain" description="DH" evidence="2">
    <location>
        <begin position="1"/>
        <end position="45"/>
    </location>
</feature>
<name>A0A7R9Q3X1_9ACAR</name>
<dbReference type="InterPro" id="IPR011993">
    <property type="entry name" value="PH-like_dom_sf"/>
</dbReference>
<evidence type="ECO:0000313" key="4">
    <source>
        <dbReference type="Proteomes" id="UP000759131"/>
    </source>
</evidence>
<dbReference type="SUPFAM" id="SSF50729">
    <property type="entry name" value="PH domain-like"/>
    <property type="match status" value="1"/>
</dbReference>
<gene>
    <name evidence="3" type="ORF">OSB1V03_LOCUS11928</name>
</gene>
<dbReference type="GO" id="GO:0005085">
    <property type="term" value="F:guanyl-nucleotide exchange factor activity"/>
    <property type="evidence" value="ECO:0007669"/>
    <property type="project" value="InterPro"/>
</dbReference>
<dbReference type="Gene3D" id="1.20.900.10">
    <property type="entry name" value="Dbl homology (DH) domain"/>
    <property type="match status" value="1"/>
</dbReference>
<dbReference type="InterPro" id="IPR035899">
    <property type="entry name" value="DBL_dom_sf"/>
</dbReference>
<dbReference type="OrthoDB" id="6489633at2759"/>
<dbReference type="PANTHER" id="PTHR12673">
    <property type="entry name" value="FACIOGENITAL DYSPLASIA PROTEIN"/>
    <property type="match status" value="1"/>
</dbReference>
<dbReference type="AlphaFoldDB" id="A0A7R9Q3X1"/>
<dbReference type="SUPFAM" id="SSF48065">
    <property type="entry name" value="DBL homology domain (DH-domain)"/>
    <property type="match status" value="1"/>
</dbReference>
<dbReference type="PROSITE" id="PS50010">
    <property type="entry name" value="DH_2"/>
    <property type="match status" value="1"/>
</dbReference>
<dbReference type="Gene3D" id="2.30.29.30">
    <property type="entry name" value="Pleckstrin-homology domain (PH domain)/Phosphotyrosine-binding domain (PTB)"/>
    <property type="match status" value="1"/>
</dbReference>
<keyword evidence="1" id="KW-0175">Coiled coil</keyword>
<keyword evidence="4" id="KW-1185">Reference proteome</keyword>